<keyword evidence="6" id="KW-1185">Reference proteome</keyword>
<comment type="caution">
    <text evidence="5">The sequence shown here is derived from an EMBL/GenBank/DDBJ whole genome shotgun (WGS) entry which is preliminary data.</text>
</comment>
<proteinExistence type="inferred from homology"/>
<dbReference type="SUPFAM" id="SSF52540">
    <property type="entry name" value="P-loop containing nucleoside triphosphate hydrolases"/>
    <property type="match status" value="1"/>
</dbReference>
<keyword evidence="3" id="KW-0067">ATP-binding</keyword>
<evidence type="ECO:0000313" key="5">
    <source>
        <dbReference type="EMBL" id="PLW77182.1"/>
    </source>
</evidence>
<sequence length="782" mass="87435">MIFKALLIGSTALAVGALFHPKSSTKLLGDIDVDWLAYELEFDQILADDQTVSLKSGQYMRVYSLSGVPYETRSLADQEALARSRATAFHQFLKPASTMRFFGIKRSRDVSYQSDWPTCTLKEIGEAEQKIYRNAYSQSWYLVLTCPTASDLEKTCRGLVSAFDNYAIRPVLAASDLEQPCELTSFINYLITGEFMPNIGRVSKSISANVPACDLNISIDGVIKTTIPTEHVNKIIAVRGWPETLSGILISKILALSAEIEVVQIAKPLDSTQQIALFTRTVQEQKHNFFGTFSQLAEYEGVLEDLLNDEHHIFETQFQIAARNRNPQLLDVTLEQITAILDQARVLYSVETKGAAVAWFNRMPARDKLIRPLRLFESNLATLWPFQFSPVGMWRSPFGDRPIRLFKTPTGQNYALQFHVSDKPQSPGNYIVFAPTGSGKSTLIMHLLSGLAKFPKVRNYVFDSKDGARFMVEAMGGVYQGYDQLALNPLDTDLEDKAAKLRALQIFRLLLGNEYTDDMDAVLSTSLDLAGYLPIGERTLNNIFAGSFPKLSPERRILAKWISDDEREGQYSHVFNSPRDQITGFLEKSFLAGINMNEALEDPVLGPPVIAHIATAISQVAQKTDGGFSIFIDEAANLLRNEGFRKLALEMYREYRKLDGLVGLAFQEPGALLSVEGASGIIENAQTMFFFPNSNVDTKNLEPFNLSNEQIAFIKGEGDMRGGRQVMVVKRFEADSFNESAIIDIDLSPYGDALRFYRSGPAPIRELNQVKSEWGDQWLSHI</sequence>
<dbReference type="EMBL" id="PKUQ01000019">
    <property type="protein sequence ID" value="PLW77182.1"/>
    <property type="molecule type" value="Genomic_DNA"/>
</dbReference>
<name>A0A2N5XRN9_9HYPH</name>
<dbReference type="PANTHER" id="PTHR30121">
    <property type="entry name" value="UNCHARACTERIZED PROTEIN YJGR-RELATED"/>
    <property type="match status" value="1"/>
</dbReference>
<feature type="domain" description="CagE TrbE VirB component of type IV transporter system central" evidence="4">
    <location>
        <begin position="181"/>
        <end position="370"/>
    </location>
</feature>
<dbReference type="InterPro" id="IPR018145">
    <property type="entry name" value="CagE_TrbE_VirB_cntrl_dom"/>
</dbReference>
<evidence type="ECO:0000256" key="1">
    <source>
        <dbReference type="ARBA" id="ARBA00006512"/>
    </source>
</evidence>
<keyword evidence="2" id="KW-0547">Nucleotide-binding</keyword>
<evidence type="ECO:0000256" key="3">
    <source>
        <dbReference type="ARBA" id="ARBA00022840"/>
    </source>
</evidence>
<protein>
    <submittedName>
        <fullName evidence="5">Type IV secretion system protein B4</fullName>
    </submittedName>
</protein>
<organism evidence="5 6">
    <name type="scientific">Cohaesibacter celericrescens</name>
    <dbReference type="NCBI Taxonomy" id="2067669"/>
    <lineage>
        <taxon>Bacteria</taxon>
        <taxon>Pseudomonadati</taxon>
        <taxon>Pseudomonadota</taxon>
        <taxon>Alphaproteobacteria</taxon>
        <taxon>Hyphomicrobiales</taxon>
        <taxon>Cohaesibacteraceae</taxon>
    </lineage>
</organism>
<dbReference type="AlphaFoldDB" id="A0A2N5XRN9"/>
<gene>
    <name evidence="5" type="ORF">C0081_10945</name>
</gene>
<dbReference type="InterPro" id="IPR051162">
    <property type="entry name" value="T4SS_component"/>
</dbReference>
<dbReference type="RefSeq" id="WP_101533872.1">
    <property type="nucleotide sequence ID" value="NZ_PKUQ01000019.1"/>
</dbReference>
<accession>A0A2N5XRN9</accession>
<dbReference type="Pfam" id="PF03135">
    <property type="entry name" value="CagE_TrbE_VirB"/>
    <property type="match status" value="1"/>
</dbReference>
<evidence type="ECO:0000256" key="2">
    <source>
        <dbReference type="ARBA" id="ARBA00022741"/>
    </source>
</evidence>
<dbReference type="Proteomes" id="UP000234881">
    <property type="component" value="Unassembled WGS sequence"/>
</dbReference>
<dbReference type="GO" id="GO:0005524">
    <property type="term" value="F:ATP binding"/>
    <property type="evidence" value="ECO:0007669"/>
    <property type="project" value="UniProtKB-KW"/>
</dbReference>
<dbReference type="InterPro" id="IPR027417">
    <property type="entry name" value="P-loop_NTPase"/>
</dbReference>
<evidence type="ECO:0000313" key="6">
    <source>
        <dbReference type="Proteomes" id="UP000234881"/>
    </source>
</evidence>
<dbReference type="OrthoDB" id="9816422at2"/>
<dbReference type="PANTHER" id="PTHR30121:SF12">
    <property type="entry name" value="TYPE IV SECRETION SYSTEM PROTEIN CAGE"/>
    <property type="match status" value="1"/>
</dbReference>
<comment type="similarity">
    <text evidence="1">Belongs to the TrbE/VirB4 family.</text>
</comment>
<dbReference type="Gene3D" id="3.40.50.300">
    <property type="entry name" value="P-loop containing nucleotide triphosphate hydrolases"/>
    <property type="match status" value="1"/>
</dbReference>
<evidence type="ECO:0000259" key="4">
    <source>
        <dbReference type="Pfam" id="PF03135"/>
    </source>
</evidence>
<reference evidence="5 6" key="1">
    <citation type="submission" date="2018-01" db="EMBL/GenBank/DDBJ databases">
        <title>The draft genome sequence of Cohaesibacter sp. H1304.</title>
        <authorList>
            <person name="Wang N.-N."/>
            <person name="Du Z.-J."/>
        </authorList>
    </citation>
    <scope>NUCLEOTIDE SEQUENCE [LARGE SCALE GENOMIC DNA]</scope>
    <source>
        <strain evidence="5 6">H1304</strain>
    </source>
</reference>